<dbReference type="GO" id="GO:0005938">
    <property type="term" value="C:cell cortex"/>
    <property type="evidence" value="ECO:0007669"/>
    <property type="project" value="TreeGrafter"/>
</dbReference>
<keyword evidence="9" id="KW-0965">Cell junction</keyword>
<keyword evidence="5" id="KW-0796">Tight junction</keyword>
<dbReference type="SUPFAM" id="SSF50156">
    <property type="entry name" value="PDZ domain-like"/>
    <property type="match status" value="1"/>
</dbReference>
<evidence type="ECO:0000256" key="6">
    <source>
        <dbReference type="ARBA" id="ARBA00022475"/>
    </source>
</evidence>
<dbReference type="Proteomes" id="UP001152803">
    <property type="component" value="Unassembled WGS sequence"/>
</dbReference>
<feature type="compositionally biased region" description="Polar residues" evidence="12">
    <location>
        <begin position="301"/>
        <end position="311"/>
    </location>
</feature>
<dbReference type="SMART" id="SM00228">
    <property type="entry name" value="PDZ"/>
    <property type="match status" value="1"/>
</dbReference>
<evidence type="ECO:0000256" key="2">
    <source>
        <dbReference type="ARBA" id="ARBA00004435"/>
    </source>
</evidence>
<evidence type="ECO:0000256" key="1">
    <source>
        <dbReference type="ARBA" id="ARBA00004236"/>
    </source>
</evidence>
<dbReference type="PROSITE" id="PS50106">
    <property type="entry name" value="PDZ"/>
    <property type="match status" value="1"/>
</dbReference>
<dbReference type="EMBL" id="JAFJMO010000013">
    <property type="protein sequence ID" value="KAJ8258462.1"/>
    <property type="molecule type" value="Genomic_DNA"/>
</dbReference>
<dbReference type="SUPFAM" id="SSF54277">
    <property type="entry name" value="CAD &amp; PB1 domains"/>
    <property type="match status" value="1"/>
</dbReference>
<dbReference type="PANTHER" id="PTHR14102">
    <property type="entry name" value="PAR-6-RELATED"/>
    <property type="match status" value="1"/>
</dbReference>
<dbReference type="PANTHER" id="PTHR14102:SF4">
    <property type="entry name" value="PARTITIONING DEFECTIVE 6 HOMOLOG BETA"/>
    <property type="match status" value="1"/>
</dbReference>
<evidence type="ECO:0000256" key="4">
    <source>
        <dbReference type="ARBA" id="ARBA00008625"/>
    </source>
</evidence>
<evidence type="ECO:0000259" key="13">
    <source>
        <dbReference type="PROSITE" id="PS50106"/>
    </source>
</evidence>
<evidence type="ECO:0000256" key="9">
    <source>
        <dbReference type="ARBA" id="ARBA00022949"/>
    </source>
</evidence>
<dbReference type="CDD" id="cd06718">
    <property type="entry name" value="PDZ_Par6-like"/>
    <property type="match status" value="1"/>
</dbReference>
<organism evidence="15 16">
    <name type="scientific">Conger conger</name>
    <name type="common">Conger eel</name>
    <name type="synonym">Muraena conger</name>
    <dbReference type="NCBI Taxonomy" id="82655"/>
    <lineage>
        <taxon>Eukaryota</taxon>
        <taxon>Metazoa</taxon>
        <taxon>Chordata</taxon>
        <taxon>Craniata</taxon>
        <taxon>Vertebrata</taxon>
        <taxon>Euteleostomi</taxon>
        <taxon>Actinopterygii</taxon>
        <taxon>Neopterygii</taxon>
        <taxon>Teleostei</taxon>
        <taxon>Anguilliformes</taxon>
        <taxon>Congridae</taxon>
        <taxon>Conger</taxon>
    </lineage>
</organism>
<dbReference type="Gene3D" id="3.10.20.90">
    <property type="entry name" value="Phosphatidylinositol 3-kinase Catalytic Subunit, Chain A, domain 1"/>
    <property type="match status" value="1"/>
</dbReference>
<evidence type="ECO:0000256" key="11">
    <source>
        <dbReference type="ARBA" id="ARBA00023306"/>
    </source>
</evidence>
<comment type="caution">
    <text evidence="15">The sequence shown here is derived from an EMBL/GenBank/DDBJ whole genome shotgun (WGS) entry which is preliminary data.</text>
</comment>
<comment type="subcellular location">
    <subcellularLocation>
        <location evidence="2">Cell junction</location>
        <location evidence="2">Tight junction</location>
    </subcellularLocation>
    <subcellularLocation>
        <location evidence="1">Cell membrane</location>
    </subcellularLocation>
    <subcellularLocation>
        <location evidence="3">Cytoplasm</location>
    </subcellularLocation>
</comment>
<keyword evidence="6" id="KW-1003">Cell membrane</keyword>
<evidence type="ECO:0000259" key="14">
    <source>
        <dbReference type="PROSITE" id="PS51745"/>
    </source>
</evidence>
<dbReference type="GO" id="GO:0007163">
    <property type="term" value="P:establishment or maintenance of cell polarity"/>
    <property type="evidence" value="ECO:0007669"/>
    <property type="project" value="TreeGrafter"/>
</dbReference>
<dbReference type="OrthoDB" id="5868434at2759"/>
<feature type="region of interest" description="Disordered" evidence="12">
    <location>
        <begin position="293"/>
        <end position="321"/>
    </location>
</feature>
<keyword evidence="8" id="KW-0132">Cell division</keyword>
<dbReference type="GO" id="GO:0051301">
    <property type="term" value="P:cell division"/>
    <property type="evidence" value="ECO:0007669"/>
    <property type="project" value="UniProtKB-KW"/>
</dbReference>
<dbReference type="InterPro" id="IPR036034">
    <property type="entry name" value="PDZ_sf"/>
</dbReference>
<evidence type="ECO:0000313" key="15">
    <source>
        <dbReference type="EMBL" id="KAJ8258462.1"/>
    </source>
</evidence>
<evidence type="ECO:0000313" key="16">
    <source>
        <dbReference type="Proteomes" id="UP001152803"/>
    </source>
</evidence>
<sequence length="321" mass="35390">MEVKSKFGAEYRRFSLQRTKPGPFKEFYGLLQRVHRIPNVELLVGYADVHGDLLPINNDDNFNKAISTAGALLRVFLQRHEDADDSCFSRVRQVRKKAALPRAAGQRRQAAPPISLPRDFRPVSSIVDADVLPRDLRRVRLHPHGRGRPLGFYIRDGSSVRRTPRGPRKVPGVFISRMVPGGLAQGTGLLAVDDEVLEVNGIQVSGKSLDQVTDMMVANSRSLVLTVRLANAPGGAWLSAAPQPRGSEPGDYAVPSFLSEEPGWNSAEEWEGEDEDDLVKELEVEASAMLPSYRTHLDLGSNGNTGSLSTLESEDRFDTKL</sequence>
<keyword evidence="16" id="KW-1185">Reference proteome</keyword>
<evidence type="ECO:0000256" key="10">
    <source>
        <dbReference type="ARBA" id="ARBA00023136"/>
    </source>
</evidence>
<accession>A0A9Q1HRY8</accession>
<dbReference type="GO" id="GO:0060341">
    <property type="term" value="P:regulation of cellular localization"/>
    <property type="evidence" value="ECO:0007669"/>
    <property type="project" value="TreeGrafter"/>
</dbReference>
<dbReference type="AlphaFoldDB" id="A0A9Q1HRY8"/>
<dbReference type="GO" id="GO:0005923">
    <property type="term" value="C:bicellular tight junction"/>
    <property type="evidence" value="ECO:0007669"/>
    <property type="project" value="UniProtKB-SubCell"/>
</dbReference>
<reference evidence="15" key="1">
    <citation type="journal article" date="2023" name="Science">
        <title>Genome structures resolve the early diversification of teleost fishes.</title>
        <authorList>
            <person name="Parey E."/>
            <person name="Louis A."/>
            <person name="Montfort J."/>
            <person name="Bouchez O."/>
            <person name="Roques C."/>
            <person name="Iampietro C."/>
            <person name="Lluch J."/>
            <person name="Castinel A."/>
            <person name="Donnadieu C."/>
            <person name="Desvignes T."/>
            <person name="Floi Bucao C."/>
            <person name="Jouanno E."/>
            <person name="Wen M."/>
            <person name="Mejri S."/>
            <person name="Dirks R."/>
            <person name="Jansen H."/>
            <person name="Henkel C."/>
            <person name="Chen W.J."/>
            <person name="Zahm M."/>
            <person name="Cabau C."/>
            <person name="Klopp C."/>
            <person name="Thompson A.W."/>
            <person name="Robinson-Rechavi M."/>
            <person name="Braasch I."/>
            <person name="Lecointre G."/>
            <person name="Bobe J."/>
            <person name="Postlethwait J.H."/>
            <person name="Berthelot C."/>
            <person name="Roest Crollius H."/>
            <person name="Guiguen Y."/>
        </authorList>
    </citation>
    <scope>NUCLEOTIDE SEQUENCE</scope>
    <source>
        <strain evidence="15">Concon-B</strain>
    </source>
</reference>
<gene>
    <name evidence="15" type="ORF">COCON_G00174740</name>
</gene>
<evidence type="ECO:0000256" key="7">
    <source>
        <dbReference type="ARBA" id="ARBA00022490"/>
    </source>
</evidence>
<dbReference type="Pfam" id="PF00564">
    <property type="entry name" value="PB1"/>
    <property type="match status" value="1"/>
</dbReference>
<feature type="domain" description="PB1" evidence="14">
    <location>
        <begin position="1"/>
        <end position="80"/>
    </location>
</feature>
<dbReference type="Gene3D" id="2.30.42.10">
    <property type="match status" value="1"/>
</dbReference>
<name>A0A9Q1HRY8_CONCO</name>
<dbReference type="InterPro" id="IPR053793">
    <property type="entry name" value="PB1-like"/>
</dbReference>
<proteinExistence type="inferred from homology"/>
<dbReference type="InterPro" id="IPR000270">
    <property type="entry name" value="PB1_dom"/>
</dbReference>
<dbReference type="FunFam" id="3.10.20.90:FF:000031">
    <property type="entry name" value="Partitioning defective 6 homolog alpha"/>
    <property type="match status" value="1"/>
</dbReference>
<dbReference type="SMART" id="SM00666">
    <property type="entry name" value="PB1"/>
    <property type="match status" value="1"/>
</dbReference>
<feature type="domain" description="PDZ" evidence="13">
    <location>
        <begin position="138"/>
        <end position="231"/>
    </location>
</feature>
<dbReference type="GO" id="GO:0016324">
    <property type="term" value="C:apical plasma membrane"/>
    <property type="evidence" value="ECO:0007669"/>
    <property type="project" value="TreeGrafter"/>
</dbReference>
<dbReference type="InterPro" id="IPR001478">
    <property type="entry name" value="PDZ"/>
</dbReference>
<dbReference type="InterPro" id="IPR034868">
    <property type="entry name" value="PB1_Par6"/>
</dbReference>
<dbReference type="GO" id="GO:0007098">
    <property type="term" value="P:centrosome cycle"/>
    <property type="evidence" value="ECO:0007669"/>
    <property type="project" value="TreeGrafter"/>
</dbReference>
<evidence type="ECO:0000256" key="5">
    <source>
        <dbReference type="ARBA" id="ARBA00022427"/>
    </source>
</evidence>
<keyword evidence="10" id="KW-0472">Membrane</keyword>
<dbReference type="GO" id="GO:0005634">
    <property type="term" value="C:nucleus"/>
    <property type="evidence" value="ECO:0007669"/>
    <property type="project" value="TreeGrafter"/>
</dbReference>
<dbReference type="PROSITE" id="PS51745">
    <property type="entry name" value="PB1"/>
    <property type="match status" value="1"/>
</dbReference>
<evidence type="ECO:0000256" key="3">
    <source>
        <dbReference type="ARBA" id="ARBA00004496"/>
    </source>
</evidence>
<evidence type="ECO:0000256" key="8">
    <source>
        <dbReference type="ARBA" id="ARBA00022618"/>
    </source>
</evidence>
<dbReference type="InterPro" id="IPR051741">
    <property type="entry name" value="PAR6_homolog"/>
</dbReference>
<dbReference type="Pfam" id="PF00595">
    <property type="entry name" value="PDZ"/>
    <property type="match status" value="1"/>
</dbReference>
<keyword evidence="7" id="KW-0963">Cytoplasm</keyword>
<keyword evidence="11" id="KW-0131">Cell cycle</keyword>
<dbReference type="CDD" id="cd06403">
    <property type="entry name" value="PB1_Par6"/>
    <property type="match status" value="1"/>
</dbReference>
<protein>
    <submittedName>
        <fullName evidence="15">Uncharacterized protein</fullName>
    </submittedName>
</protein>
<comment type="similarity">
    <text evidence="4">Belongs to the PAR6 family.</text>
</comment>
<evidence type="ECO:0000256" key="12">
    <source>
        <dbReference type="SAM" id="MobiDB-lite"/>
    </source>
</evidence>